<name>A0A0G1KGC0_9BACT</name>
<evidence type="ECO:0008006" key="4">
    <source>
        <dbReference type="Google" id="ProtNLM"/>
    </source>
</evidence>
<comment type="caution">
    <text evidence="2">The sequence shown here is derived from an EMBL/GenBank/DDBJ whole genome shotgun (WGS) entry which is preliminary data.</text>
</comment>
<protein>
    <recommendedName>
        <fullName evidence="4">DUF192 domain-containing protein</fullName>
    </recommendedName>
</protein>
<dbReference type="Pfam" id="PF02643">
    <property type="entry name" value="DUF192"/>
    <property type="match status" value="1"/>
</dbReference>
<sequence>MTVKKISLIAAAIVLLFFVLKSSDTDQANEQKITIGRAGLRVETADTASERQKGLSGRNSLGDEWGMLFIFPYPQTPGFWMKDMKFPLDIIWIGPDKSVMDIARNISSETFPAIFRPPGPVLYVLEVNAGWAAKNNISPGDKMEL</sequence>
<dbReference type="EMBL" id="LCJR01000004">
    <property type="protein sequence ID" value="KKT82583.1"/>
    <property type="molecule type" value="Genomic_DNA"/>
</dbReference>
<dbReference type="InterPro" id="IPR003795">
    <property type="entry name" value="DUF192"/>
</dbReference>
<evidence type="ECO:0000313" key="2">
    <source>
        <dbReference type="EMBL" id="KKT82583.1"/>
    </source>
</evidence>
<dbReference type="Gene3D" id="2.60.120.1140">
    <property type="entry name" value="Protein of unknown function DUF192"/>
    <property type="match status" value="1"/>
</dbReference>
<gene>
    <name evidence="2" type="ORF">UW79_C0004G0040</name>
</gene>
<evidence type="ECO:0000256" key="1">
    <source>
        <dbReference type="SAM" id="SignalP"/>
    </source>
</evidence>
<reference evidence="2 3" key="1">
    <citation type="journal article" date="2015" name="Nature">
        <title>rRNA introns, odd ribosomes, and small enigmatic genomes across a large radiation of phyla.</title>
        <authorList>
            <person name="Brown C.T."/>
            <person name="Hug L.A."/>
            <person name="Thomas B.C."/>
            <person name="Sharon I."/>
            <person name="Castelle C.J."/>
            <person name="Singh A."/>
            <person name="Wilkins M.J."/>
            <person name="Williams K.H."/>
            <person name="Banfield J.F."/>
        </authorList>
    </citation>
    <scope>NUCLEOTIDE SEQUENCE [LARGE SCALE GENOMIC DNA]</scope>
</reference>
<dbReference type="AlphaFoldDB" id="A0A0G1KGC0"/>
<organism evidence="2 3">
    <name type="scientific">Candidatus Yanofskybacteria bacterium GW2011_GWA2_44_9</name>
    <dbReference type="NCBI Taxonomy" id="1619025"/>
    <lineage>
        <taxon>Bacteria</taxon>
        <taxon>Candidatus Yanofskyibacteriota</taxon>
    </lineage>
</organism>
<accession>A0A0G1KGC0</accession>
<dbReference type="PANTHER" id="PTHR37953:SF1">
    <property type="entry name" value="UPF0127 PROTEIN MJ1496"/>
    <property type="match status" value="1"/>
</dbReference>
<dbReference type="InterPro" id="IPR038695">
    <property type="entry name" value="Saro_0823-like_sf"/>
</dbReference>
<dbReference type="PANTHER" id="PTHR37953">
    <property type="entry name" value="UPF0127 PROTEIN MJ1496"/>
    <property type="match status" value="1"/>
</dbReference>
<feature type="signal peptide" evidence="1">
    <location>
        <begin position="1"/>
        <end position="28"/>
    </location>
</feature>
<feature type="chain" id="PRO_5002538200" description="DUF192 domain-containing protein" evidence="1">
    <location>
        <begin position="29"/>
        <end position="145"/>
    </location>
</feature>
<evidence type="ECO:0000313" key="3">
    <source>
        <dbReference type="Proteomes" id="UP000034032"/>
    </source>
</evidence>
<keyword evidence="1" id="KW-0732">Signal</keyword>
<dbReference type="Proteomes" id="UP000034032">
    <property type="component" value="Unassembled WGS sequence"/>
</dbReference>
<proteinExistence type="predicted"/>